<evidence type="ECO:0000259" key="1">
    <source>
        <dbReference type="Pfam" id="PF14501"/>
    </source>
</evidence>
<dbReference type="RefSeq" id="WP_169296379.1">
    <property type="nucleotide sequence ID" value="NZ_JABBNI010000007.1"/>
</dbReference>
<gene>
    <name evidence="2" type="ORF">HBE96_03525</name>
</gene>
<name>A0A7Y0HMN3_9CLOT</name>
<dbReference type="Pfam" id="PF14501">
    <property type="entry name" value="HATPase_c_5"/>
    <property type="match status" value="1"/>
</dbReference>
<reference evidence="2 3" key="1">
    <citation type="submission" date="2020-06" db="EMBL/GenBank/DDBJ databases">
        <title>Complete Genome Sequence of Clostridium muelleri sp. nov. P21T, an Acid-Alcohol Producing Acetogen Isolated from Old Hay.</title>
        <authorList>
            <person name="Duncan K.E."/>
            <person name="Tanner R.S."/>
        </authorList>
    </citation>
    <scope>NUCLEOTIDE SEQUENCE [LARGE SCALE GENOMIC DNA]</scope>
    <source>
        <strain evidence="2 3">P21</strain>
    </source>
</reference>
<comment type="caution">
    <text evidence="2">The sequence shown here is derived from an EMBL/GenBank/DDBJ whole genome shotgun (WGS) entry which is preliminary data.</text>
</comment>
<evidence type="ECO:0000313" key="3">
    <source>
        <dbReference type="Proteomes" id="UP000537131"/>
    </source>
</evidence>
<dbReference type="InterPro" id="IPR032834">
    <property type="entry name" value="NatK-like_C"/>
</dbReference>
<accession>A0A7Y0HMN3</accession>
<dbReference type="SUPFAM" id="SSF55874">
    <property type="entry name" value="ATPase domain of HSP90 chaperone/DNA topoisomerase II/histidine kinase"/>
    <property type="match status" value="1"/>
</dbReference>
<dbReference type="EMBL" id="JABBNI010000007">
    <property type="protein sequence ID" value="NMM61772.1"/>
    <property type="molecule type" value="Genomic_DNA"/>
</dbReference>
<dbReference type="InterPro" id="IPR036890">
    <property type="entry name" value="HATPase_C_sf"/>
</dbReference>
<dbReference type="Gene3D" id="3.30.565.10">
    <property type="entry name" value="Histidine kinase-like ATPase, C-terminal domain"/>
    <property type="match status" value="1"/>
</dbReference>
<protein>
    <submittedName>
        <fullName evidence="2">GHKL domain-containing protein</fullName>
    </submittedName>
</protein>
<sequence length="67" mass="7771">MNFLDIVRNYYDSTNIIDISSILKKGFSTKGENRGYGLYNVKKIVKNSGGKLQLFFENDQIIFKILF</sequence>
<dbReference type="AlphaFoldDB" id="A0A7Y0HMN3"/>
<evidence type="ECO:0000313" key="2">
    <source>
        <dbReference type="EMBL" id="NMM61772.1"/>
    </source>
</evidence>
<organism evidence="2 3">
    <name type="scientific">Clostridium muellerianum</name>
    <dbReference type="NCBI Taxonomy" id="2716538"/>
    <lineage>
        <taxon>Bacteria</taxon>
        <taxon>Bacillati</taxon>
        <taxon>Bacillota</taxon>
        <taxon>Clostridia</taxon>
        <taxon>Eubacteriales</taxon>
        <taxon>Clostridiaceae</taxon>
        <taxon>Clostridium</taxon>
    </lineage>
</organism>
<proteinExistence type="predicted"/>
<keyword evidence="3" id="KW-1185">Reference proteome</keyword>
<feature type="domain" description="Sensor histidine kinase NatK-like C-terminal" evidence="1">
    <location>
        <begin position="6"/>
        <end position="67"/>
    </location>
</feature>
<dbReference type="Proteomes" id="UP000537131">
    <property type="component" value="Unassembled WGS sequence"/>
</dbReference>